<dbReference type="Proteomes" id="UP000005444">
    <property type="component" value="Chromosome"/>
</dbReference>
<dbReference type="STRING" id="701521.PECL_1088"/>
<dbReference type="InterPro" id="IPR006157">
    <property type="entry name" value="FolB_dom"/>
</dbReference>
<dbReference type="InterPro" id="IPR043133">
    <property type="entry name" value="GTP-CH-I_C/QueF"/>
</dbReference>
<keyword evidence="4 7" id="KW-0289">Folate biosynthesis</keyword>
<dbReference type="PANTHER" id="PTHR42844:SF1">
    <property type="entry name" value="DIHYDRONEOPTERIN ALDOLASE 1-RELATED"/>
    <property type="match status" value="1"/>
</dbReference>
<dbReference type="UniPathway" id="UPA00077">
    <property type="reaction ID" value="UER00154"/>
</dbReference>
<dbReference type="GO" id="GO:0005737">
    <property type="term" value="C:cytoplasm"/>
    <property type="evidence" value="ECO:0007669"/>
    <property type="project" value="TreeGrafter"/>
</dbReference>
<evidence type="ECO:0000256" key="3">
    <source>
        <dbReference type="ARBA" id="ARBA00005708"/>
    </source>
</evidence>
<sequence>MNKLGKININNINLYTFNGVHPEEKRLGQRLEIDVEMTYPIENNVRNDDLKETVSYSDVFKTVEKFVNSHSYNLIESVANHLLSELLQNYPTLEHIKLRIRKYSAPIAGIFDNVEIEVEGGRDNGRS</sequence>
<dbReference type="CDD" id="cd00534">
    <property type="entry name" value="DHNA_DHNTPE"/>
    <property type="match status" value="1"/>
</dbReference>
<accession>G8PDL7</accession>
<name>G8PDL7_PEDCP</name>
<dbReference type="GO" id="GO:0004150">
    <property type="term" value="F:dihydroneopterin aldolase activity"/>
    <property type="evidence" value="ECO:0007669"/>
    <property type="project" value="UniProtKB-UniRule"/>
</dbReference>
<dbReference type="GO" id="GO:0046654">
    <property type="term" value="P:tetrahydrofolate biosynthetic process"/>
    <property type="evidence" value="ECO:0007669"/>
    <property type="project" value="UniProtKB-UniRule"/>
</dbReference>
<evidence type="ECO:0000256" key="1">
    <source>
        <dbReference type="ARBA" id="ARBA00001353"/>
    </source>
</evidence>
<dbReference type="EMBL" id="CP003137">
    <property type="protein sequence ID" value="AEV95352.1"/>
    <property type="molecule type" value="Genomic_DNA"/>
</dbReference>
<dbReference type="Gene3D" id="3.30.1130.10">
    <property type="match status" value="1"/>
</dbReference>
<comment type="function">
    <text evidence="6 7">Catalyzes the conversion of 7,8-dihydroneopterin to 6-hydroxymethyl-7,8-dihydropterin.</text>
</comment>
<proteinExistence type="inferred from homology"/>
<gene>
    <name evidence="9" type="primary">folB</name>
    <name evidence="9" type="ordered locus">PECL_1088</name>
</gene>
<protein>
    <recommendedName>
        <fullName evidence="7">7,8-dihydroneopterin aldolase</fullName>
        <ecNumber evidence="7">4.1.2.25</ecNumber>
    </recommendedName>
</protein>
<dbReference type="EC" id="4.1.2.25" evidence="7"/>
<comment type="pathway">
    <text evidence="2 7">Cofactor biosynthesis; tetrahydrofolate biosynthesis; 2-amino-4-hydroxy-6-hydroxymethyl-7,8-dihydropteridine diphosphate from 7,8-dihydroneopterin triphosphate: step 3/4.</text>
</comment>
<reference evidence="9 10" key="1">
    <citation type="journal article" date="2012" name="J. Bacteriol.">
        <title>Complete Genome Sequence of the Beer Spoilage Organism Pediococcus claussenii ATCC BAA-344T.</title>
        <authorList>
            <person name="Pittet V."/>
            <person name="Abegunde T."/>
            <person name="Marfleet T."/>
            <person name="Haakensen M."/>
            <person name="Morrow K."/>
            <person name="Jayaprakash T."/>
            <person name="Schroeder K."/>
            <person name="Trost B."/>
            <person name="Byrns S."/>
            <person name="Bergsveinson J."/>
            <person name="Kusalik A."/>
            <person name="Ziola B."/>
        </authorList>
    </citation>
    <scope>NUCLEOTIDE SEQUENCE [LARGE SCALE GENOMIC DNA]</scope>
    <source>
        <strain evidence="9 10">ATCC BAA-344</strain>
    </source>
</reference>
<evidence type="ECO:0000256" key="4">
    <source>
        <dbReference type="ARBA" id="ARBA00022909"/>
    </source>
</evidence>
<dbReference type="AlphaFoldDB" id="G8PDL7"/>
<dbReference type="PANTHER" id="PTHR42844">
    <property type="entry name" value="DIHYDRONEOPTERIN ALDOLASE 1-RELATED"/>
    <property type="match status" value="1"/>
</dbReference>
<dbReference type="eggNOG" id="COG1539">
    <property type="taxonomic scope" value="Bacteria"/>
</dbReference>
<evidence type="ECO:0000259" key="8">
    <source>
        <dbReference type="SMART" id="SM00905"/>
    </source>
</evidence>
<evidence type="ECO:0000256" key="7">
    <source>
        <dbReference type="RuleBase" id="RU362079"/>
    </source>
</evidence>
<dbReference type="SUPFAM" id="SSF55620">
    <property type="entry name" value="Tetrahydrobiopterin biosynthesis enzymes-like"/>
    <property type="match status" value="1"/>
</dbReference>
<dbReference type="NCBIfam" id="TIGR00525">
    <property type="entry name" value="folB"/>
    <property type="match status" value="1"/>
</dbReference>
<evidence type="ECO:0000313" key="10">
    <source>
        <dbReference type="Proteomes" id="UP000005444"/>
    </source>
</evidence>
<dbReference type="Pfam" id="PF02152">
    <property type="entry name" value="FolB"/>
    <property type="match status" value="1"/>
</dbReference>
<dbReference type="PATRIC" id="fig|701521.8.peg.1031"/>
<dbReference type="NCBIfam" id="TIGR00526">
    <property type="entry name" value="folB_dom"/>
    <property type="match status" value="1"/>
</dbReference>
<comment type="similarity">
    <text evidence="3 7">Belongs to the DHNA family.</text>
</comment>
<keyword evidence="10" id="KW-1185">Reference proteome</keyword>
<comment type="catalytic activity">
    <reaction evidence="1 7">
        <text>7,8-dihydroneopterin = 6-hydroxymethyl-7,8-dihydropterin + glycolaldehyde</text>
        <dbReference type="Rhea" id="RHEA:10540"/>
        <dbReference type="ChEBI" id="CHEBI:17001"/>
        <dbReference type="ChEBI" id="CHEBI:17071"/>
        <dbReference type="ChEBI" id="CHEBI:44841"/>
        <dbReference type="EC" id="4.1.2.25"/>
    </reaction>
</comment>
<dbReference type="KEGG" id="pce:PECL_1088"/>
<dbReference type="GO" id="GO:0046656">
    <property type="term" value="P:folic acid biosynthetic process"/>
    <property type="evidence" value="ECO:0007669"/>
    <property type="project" value="UniProtKB-UniRule"/>
</dbReference>
<feature type="domain" description="Dihydroneopterin aldolase/epimerase" evidence="8">
    <location>
        <begin position="7"/>
        <end position="120"/>
    </location>
</feature>
<evidence type="ECO:0000313" key="9">
    <source>
        <dbReference type="EMBL" id="AEV95352.1"/>
    </source>
</evidence>
<dbReference type="HOGENOM" id="CLU_112632_1_4_9"/>
<evidence type="ECO:0000256" key="5">
    <source>
        <dbReference type="ARBA" id="ARBA00023239"/>
    </source>
</evidence>
<keyword evidence="5 7" id="KW-0456">Lyase</keyword>
<dbReference type="InterPro" id="IPR006156">
    <property type="entry name" value="Dihydroneopterin_aldolase"/>
</dbReference>
<evidence type="ECO:0000256" key="6">
    <source>
        <dbReference type="ARBA" id="ARBA00037702"/>
    </source>
</evidence>
<organism evidence="9 10">
    <name type="scientific">Pediococcus claussenii (strain ATCC BAA-344 / DSM 14800 / JCM 18046 / KCTC 3811 / LMG 21948 / P06)</name>
    <dbReference type="NCBI Taxonomy" id="701521"/>
    <lineage>
        <taxon>Bacteria</taxon>
        <taxon>Bacillati</taxon>
        <taxon>Bacillota</taxon>
        <taxon>Bacilli</taxon>
        <taxon>Lactobacillales</taxon>
        <taxon>Lactobacillaceae</taxon>
        <taxon>Pediococcus</taxon>
    </lineage>
</organism>
<dbReference type="SMART" id="SM00905">
    <property type="entry name" value="FolB"/>
    <property type="match status" value="1"/>
</dbReference>
<evidence type="ECO:0000256" key="2">
    <source>
        <dbReference type="ARBA" id="ARBA00005013"/>
    </source>
</evidence>